<evidence type="ECO:0000256" key="8">
    <source>
        <dbReference type="ARBA" id="ARBA00011896"/>
    </source>
</evidence>
<evidence type="ECO:0000259" key="15">
    <source>
        <dbReference type="PROSITE" id="PS50857"/>
    </source>
</evidence>
<evidence type="ECO:0000256" key="5">
    <source>
        <dbReference type="ARBA" id="ARBA00006790"/>
    </source>
</evidence>
<comment type="similarity">
    <text evidence="6">Belongs to the NosZ family.</text>
</comment>
<evidence type="ECO:0000256" key="10">
    <source>
        <dbReference type="ARBA" id="ARBA00022723"/>
    </source>
</evidence>
<evidence type="ECO:0000256" key="14">
    <source>
        <dbReference type="ARBA" id="ARBA00049555"/>
    </source>
</evidence>
<protein>
    <recommendedName>
        <fullName evidence="9">Nitrous-oxide reductase</fullName>
        <ecNumber evidence="8">1.7.2.4</ecNumber>
    </recommendedName>
    <alternativeName>
        <fullName evidence="12">N(2)OR</fullName>
    </alternativeName>
    <alternativeName>
        <fullName evidence="13">N2O reductase</fullName>
    </alternativeName>
</protein>
<dbReference type="Proteomes" id="UP001596084">
    <property type="component" value="Unassembled WGS sequence"/>
</dbReference>
<comment type="function">
    <text evidence="2">Nitrous-oxide reductase is part of a bacterial respiratory system which is activated under anaerobic conditions in the presence of nitrate or nitrous oxide.</text>
</comment>
<dbReference type="EMBL" id="JBHSMX010000012">
    <property type="protein sequence ID" value="MFC5520877.1"/>
    <property type="molecule type" value="Genomic_DNA"/>
</dbReference>
<dbReference type="InterPro" id="IPR028096">
    <property type="entry name" value="EfeO_Cupredoxin"/>
</dbReference>
<dbReference type="InterPro" id="IPR006311">
    <property type="entry name" value="TAT_signal"/>
</dbReference>
<evidence type="ECO:0000256" key="1">
    <source>
        <dbReference type="ARBA" id="ARBA00001913"/>
    </source>
</evidence>
<comment type="pathway">
    <text evidence="4">Nitrogen metabolism; nitrate reduction (denitrification); dinitrogen from nitrate: step 4/4.</text>
</comment>
<name>A0ABW0QAY7_9BURK</name>
<dbReference type="EC" id="1.7.2.4" evidence="8"/>
<dbReference type="Pfam" id="PF13473">
    <property type="entry name" value="Cupredoxin_1"/>
    <property type="match status" value="1"/>
</dbReference>
<organism evidence="16 17">
    <name type="scientific">Polaromonas jejuensis</name>
    <dbReference type="NCBI Taxonomy" id="457502"/>
    <lineage>
        <taxon>Bacteria</taxon>
        <taxon>Pseudomonadati</taxon>
        <taxon>Pseudomonadota</taxon>
        <taxon>Betaproteobacteria</taxon>
        <taxon>Burkholderiales</taxon>
        <taxon>Comamonadaceae</taxon>
        <taxon>Polaromonas</taxon>
    </lineage>
</organism>
<evidence type="ECO:0000256" key="9">
    <source>
        <dbReference type="ARBA" id="ARBA00016560"/>
    </source>
</evidence>
<evidence type="ECO:0000256" key="12">
    <source>
        <dbReference type="ARBA" id="ARBA00031077"/>
    </source>
</evidence>
<keyword evidence="11" id="KW-0186">Copper</keyword>
<evidence type="ECO:0000256" key="11">
    <source>
        <dbReference type="ARBA" id="ARBA00023008"/>
    </source>
</evidence>
<sequence length="126" mass="13982">MDEQRRRLLRRGLTLAGSCIAGAFGLGRPVAGAAQAPVISLTARRFFYTPNEIVLQKGQTAVLEITSLDFTHGFNIPELKMRADLPPGRLTTLRVRFDQPGSYDFLCDNFCGEGHEKMAGHFRVTE</sequence>
<feature type="domain" description="Cytochrome oxidase subunit II copper A binding" evidence="15">
    <location>
        <begin position="31"/>
        <end position="126"/>
    </location>
</feature>
<evidence type="ECO:0000256" key="7">
    <source>
        <dbReference type="ARBA" id="ARBA00011738"/>
    </source>
</evidence>
<evidence type="ECO:0000256" key="4">
    <source>
        <dbReference type="ARBA" id="ARBA00004779"/>
    </source>
</evidence>
<evidence type="ECO:0000313" key="16">
    <source>
        <dbReference type="EMBL" id="MFC5520877.1"/>
    </source>
</evidence>
<comment type="catalytic activity">
    <reaction evidence="14">
        <text>N2 + 2 Fe(III)-[cytochrome c] + H2O = nitrous oxide + 2 Fe(II)-[cytochrome c] + 2 H(+)</text>
        <dbReference type="Rhea" id="RHEA:43108"/>
        <dbReference type="Rhea" id="RHEA-COMP:10350"/>
        <dbReference type="Rhea" id="RHEA-COMP:14399"/>
        <dbReference type="ChEBI" id="CHEBI:15377"/>
        <dbReference type="ChEBI" id="CHEBI:15378"/>
        <dbReference type="ChEBI" id="CHEBI:17045"/>
        <dbReference type="ChEBI" id="CHEBI:17997"/>
        <dbReference type="ChEBI" id="CHEBI:29033"/>
        <dbReference type="ChEBI" id="CHEBI:29034"/>
        <dbReference type="EC" id="1.7.2.4"/>
    </reaction>
</comment>
<comment type="subunit">
    <text evidence="7">Homodimer.</text>
</comment>
<keyword evidence="17" id="KW-1185">Reference proteome</keyword>
<reference evidence="17" key="1">
    <citation type="journal article" date="2019" name="Int. J. Syst. Evol. Microbiol.">
        <title>The Global Catalogue of Microorganisms (GCM) 10K type strain sequencing project: providing services to taxonomists for standard genome sequencing and annotation.</title>
        <authorList>
            <consortium name="The Broad Institute Genomics Platform"/>
            <consortium name="The Broad Institute Genome Sequencing Center for Infectious Disease"/>
            <person name="Wu L."/>
            <person name="Ma J."/>
        </authorList>
    </citation>
    <scope>NUCLEOTIDE SEQUENCE [LARGE SCALE GENOMIC DNA]</scope>
    <source>
        <strain evidence="17">CGMCC 4.7277</strain>
    </source>
</reference>
<dbReference type="PANTHER" id="PTHR42838:SF2">
    <property type="entry name" value="NITROUS-OXIDE REDUCTASE"/>
    <property type="match status" value="1"/>
</dbReference>
<dbReference type="InterPro" id="IPR008972">
    <property type="entry name" value="Cupredoxin"/>
</dbReference>
<comment type="subcellular location">
    <subcellularLocation>
        <location evidence="3">Periplasm</location>
    </subcellularLocation>
</comment>
<dbReference type="PROSITE" id="PS50857">
    <property type="entry name" value="COX2_CUA"/>
    <property type="match status" value="1"/>
</dbReference>
<comment type="cofactor">
    <cofactor evidence="1">
        <name>Ca(2+)</name>
        <dbReference type="ChEBI" id="CHEBI:29108"/>
    </cofactor>
</comment>
<dbReference type="Gene3D" id="2.60.40.420">
    <property type="entry name" value="Cupredoxins - blue copper proteins"/>
    <property type="match status" value="1"/>
</dbReference>
<comment type="similarity">
    <text evidence="5">In the C-terminal section; belongs to the cytochrome c oxidase subunit 2 family.</text>
</comment>
<accession>A0ABW0QAY7</accession>
<dbReference type="SUPFAM" id="SSF49503">
    <property type="entry name" value="Cupredoxins"/>
    <property type="match status" value="1"/>
</dbReference>
<dbReference type="PANTHER" id="PTHR42838">
    <property type="entry name" value="CYTOCHROME C OXIDASE SUBUNIT II"/>
    <property type="match status" value="1"/>
</dbReference>
<gene>
    <name evidence="16" type="ORF">ACFPP7_08095</name>
</gene>
<evidence type="ECO:0000256" key="6">
    <source>
        <dbReference type="ARBA" id="ARBA00010372"/>
    </source>
</evidence>
<evidence type="ECO:0000256" key="3">
    <source>
        <dbReference type="ARBA" id="ARBA00004418"/>
    </source>
</evidence>
<dbReference type="InterPro" id="IPR002429">
    <property type="entry name" value="CcO_II-like_C"/>
</dbReference>
<evidence type="ECO:0000256" key="13">
    <source>
        <dbReference type="ARBA" id="ARBA00032847"/>
    </source>
</evidence>
<evidence type="ECO:0000313" key="17">
    <source>
        <dbReference type="Proteomes" id="UP001596084"/>
    </source>
</evidence>
<dbReference type="InterPro" id="IPR051403">
    <property type="entry name" value="NosZ/Cyto_c_oxidase_sub2"/>
</dbReference>
<proteinExistence type="inferred from homology"/>
<comment type="caution">
    <text evidence="16">The sequence shown here is derived from an EMBL/GenBank/DDBJ whole genome shotgun (WGS) entry which is preliminary data.</text>
</comment>
<dbReference type="RefSeq" id="WP_068833486.1">
    <property type="nucleotide sequence ID" value="NZ_JBHSMX010000012.1"/>
</dbReference>
<dbReference type="PROSITE" id="PS51318">
    <property type="entry name" value="TAT"/>
    <property type="match status" value="1"/>
</dbReference>
<evidence type="ECO:0000256" key="2">
    <source>
        <dbReference type="ARBA" id="ARBA00003034"/>
    </source>
</evidence>
<keyword evidence="10" id="KW-0479">Metal-binding</keyword>